<evidence type="ECO:0000313" key="2">
    <source>
        <dbReference type="EMBL" id="WGM03641.1"/>
    </source>
</evidence>
<evidence type="ECO:0000313" key="3">
    <source>
        <dbReference type="Proteomes" id="UP001177595"/>
    </source>
</evidence>
<keyword evidence="1" id="KW-1133">Transmembrane helix</keyword>
<gene>
    <name evidence="2" type="primary">traE</name>
    <name evidence="2" type="ORF">QE210_19670</name>
</gene>
<proteinExistence type="predicted"/>
<name>A0AA95GTA4_9GAMM</name>
<dbReference type="Proteomes" id="UP001177595">
    <property type="component" value="Plasmid paPv4"/>
</dbReference>
<dbReference type="InterPro" id="IPR007973">
    <property type="entry name" value="Pilus_assembly_TraE"/>
</dbReference>
<reference evidence="2" key="1">
    <citation type="submission" date="2023-04" db="EMBL/GenBank/DDBJ databases">
        <title>Genome dynamics across the evolutionary transition to endosymbiosis.</title>
        <authorList>
            <person name="Siozios S."/>
            <person name="Nadal-Jimenez P."/>
            <person name="Azagi T."/>
            <person name="Sprong H."/>
            <person name="Frost C.L."/>
            <person name="Parratt S.R."/>
            <person name="Taylor G."/>
            <person name="Brettell L."/>
            <person name="Lew K.C."/>
            <person name="Croft L."/>
            <person name="King K.C."/>
            <person name="Brockhurst M.A."/>
            <person name="Hypsa V."/>
            <person name="Novakova E."/>
            <person name="Darby A.C."/>
            <person name="Hurst G.D.D."/>
        </authorList>
    </citation>
    <scope>NUCLEOTIDE SEQUENCE</scope>
    <source>
        <strain evidence="2">APv</strain>
        <plasmid evidence="2">paPv4</plasmid>
    </source>
</reference>
<dbReference type="RefSeq" id="WP_280626872.1">
    <property type="nucleotide sequence ID" value="NZ_CP123508.1"/>
</dbReference>
<sequence>MQHQARLSSNRIIAIGFLCLGVVVLLSLTVNIIQAINNYRLQSEQKVVVTPMLYNQPFAVALNTADTAYLQQMALSFMALRLNVSPETVEAAHAILLKFVKPAAQNQLKVQLALEAKRIKDSNVNAAFYQTAIRVYPNEQRIDIQGELKTWIGDGKPLSEIKHYVLFLERLDGMTRLVKFVEVTDAKA</sequence>
<dbReference type="NCBIfam" id="TIGR02761">
    <property type="entry name" value="TraE_TIGR"/>
    <property type="match status" value="1"/>
</dbReference>
<organism evidence="2 3">
    <name type="scientific">Arsenophonus nasoniae</name>
    <name type="common">son-killer infecting Nasonia vitripennis</name>
    <dbReference type="NCBI Taxonomy" id="638"/>
    <lineage>
        <taxon>Bacteria</taxon>
        <taxon>Pseudomonadati</taxon>
        <taxon>Pseudomonadota</taxon>
        <taxon>Gammaproteobacteria</taxon>
        <taxon>Enterobacterales</taxon>
        <taxon>Morganellaceae</taxon>
        <taxon>Arsenophonus</taxon>
    </lineage>
</organism>
<feature type="transmembrane region" description="Helical" evidence="1">
    <location>
        <begin position="12"/>
        <end position="33"/>
    </location>
</feature>
<evidence type="ECO:0000256" key="1">
    <source>
        <dbReference type="SAM" id="Phobius"/>
    </source>
</evidence>
<protein>
    <submittedName>
        <fullName evidence="2">Type IV conjugative transfer system protein TraE</fullName>
    </submittedName>
</protein>
<dbReference type="Pfam" id="PF05309">
    <property type="entry name" value="TraE"/>
    <property type="match status" value="1"/>
</dbReference>
<keyword evidence="2" id="KW-0614">Plasmid</keyword>
<keyword evidence="1" id="KW-0812">Transmembrane</keyword>
<keyword evidence="1" id="KW-0472">Membrane</keyword>
<dbReference type="EMBL" id="CP123508">
    <property type="protein sequence ID" value="WGM03641.1"/>
    <property type="molecule type" value="Genomic_DNA"/>
</dbReference>
<geneLocation type="plasmid" evidence="2 3">
    <name>paPv4</name>
</geneLocation>
<accession>A0AA95GTA4</accession>
<dbReference type="AlphaFoldDB" id="A0AA95GTA4"/>